<dbReference type="InterPro" id="IPR020290">
    <property type="entry name" value="Gp88"/>
</dbReference>
<reference evidence="2" key="1">
    <citation type="journal article" date="2015" name="Front. Microbiol.">
        <title>Combining genomic sequencing methods to explore viral diversity and reveal potential virus-host interactions.</title>
        <authorList>
            <person name="Chow C.E."/>
            <person name="Winget D.M."/>
            <person name="White R.A.III."/>
            <person name="Hallam S.J."/>
            <person name="Suttle C.A."/>
        </authorList>
    </citation>
    <scope>NUCLEOTIDE SEQUENCE</scope>
    <source>
        <strain evidence="2">Oxic1_9</strain>
    </source>
</reference>
<sequence>MQTQKTQPTYKDLTKLMFTNGNPKTDKNLKIESLKKYWIKRLNLAPSNISGFNTCASASKGCKEACLHEAGNPVFMPQKTLGRVNRTLLYFKDRAKFLHMMTKEIRNHEINCKKQGLKPVIRLNTTSDIMWENHKIMELFPKTQFYDYSKHFKRMIKYLKGSMPSNYHLTFSRNEVNDFQATQVLKAGGNVAVVFRKELPKKYKGYKVISGDEHDLRFLDQKNVVVGLKEKLTLNKHGKLDRDNSGFVVDLK</sequence>
<evidence type="ECO:0000259" key="1">
    <source>
        <dbReference type="Pfam" id="PF17338"/>
    </source>
</evidence>
<dbReference type="EMBL" id="KR029604">
    <property type="protein sequence ID" value="AKH48511.1"/>
    <property type="molecule type" value="Genomic_DNA"/>
</dbReference>
<feature type="domain" description="Gene product 88" evidence="1">
    <location>
        <begin position="18"/>
        <end position="248"/>
    </location>
</feature>
<dbReference type="Pfam" id="PF17338">
    <property type="entry name" value="GP88"/>
    <property type="match status" value="1"/>
</dbReference>
<organism evidence="2">
    <name type="scientific">uncultured marine virus</name>
    <dbReference type="NCBI Taxonomy" id="186617"/>
    <lineage>
        <taxon>Viruses</taxon>
        <taxon>environmental samples</taxon>
    </lineage>
</organism>
<protein>
    <recommendedName>
        <fullName evidence="1">Gene product 88 domain-containing protein</fullName>
    </recommendedName>
</protein>
<evidence type="ECO:0000313" key="2">
    <source>
        <dbReference type="EMBL" id="AKH48511.1"/>
    </source>
</evidence>
<name>A0A0F7LBD6_9VIRU</name>
<proteinExistence type="predicted"/>
<accession>A0A0F7LBD6</accession>
<reference evidence="2" key="2">
    <citation type="submission" date="2015-03" db="EMBL/GenBank/DDBJ databases">
        <authorList>
            <person name="Chow C.-E.T."/>
            <person name="Winget D.M."/>
            <person name="White R.A.III."/>
            <person name="Hallam S.J."/>
            <person name="Suttle C.A."/>
        </authorList>
    </citation>
    <scope>NUCLEOTIDE SEQUENCE</scope>
    <source>
        <strain evidence="2">Oxic1_9</strain>
    </source>
</reference>